<dbReference type="InterPro" id="IPR003961">
    <property type="entry name" value="FN3_dom"/>
</dbReference>
<dbReference type="RefSeq" id="WP_271712245.1">
    <property type="nucleotide sequence ID" value="NZ_AP024169.1"/>
</dbReference>
<evidence type="ECO:0008006" key="3">
    <source>
        <dbReference type="Google" id="ProtNLM"/>
    </source>
</evidence>
<reference evidence="1 2" key="1">
    <citation type="submission" date="2020-11" db="EMBL/GenBank/DDBJ databases">
        <title>Draft genome sequencing of a Lachnospiraceae strain isolated from anoxic soil subjected to BSD treatment.</title>
        <authorList>
            <person name="Uek A."/>
            <person name="Tonouchi A."/>
        </authorList>
    </citation>
    <scope>NUCLEOTIDE SEQUENCE [LARGE SCALE GENOMIC DNA]</scope>
    <source>
        <strain evidence="1 2">TB5</strain>
    </source>
</reference>
<proteinExistence type="predicted"/>
<dbReference type="EMBL" id="AP024169">
    <property type="protein sequence ID" value="BCN31099.1"/>
    <property type="molecule type" value="Genomic_DNA"/>
</dbReference>
<protein>
    <recommendedName>
        <fullName evidence="3">Fibronectin type-III domain-containing protein</fullName>
    </recommendedName>
</protein>
<accession>A0A7R7IDI0</accession>
<sequence length="237" mass="26596">MINFKRIIAGLLVMALLIVTGLSQYSNVQASEKVGITTAKIQNTPVGADLKVTWTKVNGANGYDVYMSTNESTGYKKVKTTDGTSYTTSDVKKNKTYYFKIKAYKIVETTEPTATLDPTATTETTEPPVTTTAEPVVNQTKIYGDYSKVVSGKTSKYLLNTVIDEGEQEVYFYWLWDGKTVDDYYWDAYHKCEDILYERYNGKTQKTVGSSKKLCKTNYSINGKIVCIATPHVDFKE</sequence>
<dbReference type="Proteomes" id="UP000595897">
    <property type="component" value="Chromosome"/>
</dbReference>
<dbReference type="CDD" id="cd00063">
    <property type="entry name" value="FN3"/>
    <property type="match status" value="1"/>
</dbReference>
<gene>
    <name evidence="1" type="ORF">bsdtb5_23940</name>
</gene>
<dbReference type="Gene3D" id="2.60.40.10">
    <property type="entry name" value="Immunoglobulins"/>
    <property type="match status" value="1"/>
</dbReference>
<name>A0A7R7IDI0_9FIRM</name>
<dbReference type="SUPFAM" id="SSF49265">
    <property type="entry name" value="Fibronectin type III"/>
    <property type="match status" value="1"/>
</dbReference>
<dbReference type="InterPro" id="IPR036116">
    <property type="entry name" value="FN3_sf"/>
</dbReference>
<organism evidence="1 2">
    <name type="scientific">Anaeromicropila herbilytica</name>
    <dbReference type="NCBI Taxonomy" id="2785025"/>
    <lineage>
        <taxon>Bacteria</taxon>
        <taxon>Bacillati</taxon>
        <taxon>Bacillota</taxon>
        <taxon>Clostridia</taxon>
        <taxon>Lachnospirales</taxon>
        <taxon>Lachnospiraceae</taxon>
        <taxon>Anaeromicropila</taxon>
    </lineage>
</organism>
<dbReference type="AlphaFoldDB" id="A0A7R7IDI0"/>
<dbReference type="InterPro" id="IPR013783">
    <property type="entry name" value="Ig-like_fold"/>
</dbReference>
<evidence type="ECO:0000313" key="2">
    <source>
        <dbReference type="Proteomes" id="UP000595897"/>
    </source>
</evidence>
<dbReference type="KEGG" id="ahb:bsdtb5_23940"/>
<keyword evidence="2" id="KW-1185">Reference proteome</keyword>
<evidence type="ECO:0000313" key="1">
    <source>
        <dbReference type="EMBL" id="BCN31099.1"/>
    </source>
</evidence>